<feature type="non-terminal residue" evidence="1">
    <location>
        <position position="127"/>
    </location>
</feature>
<dbReference type="EMBL" id="LAZR01020539">
    <property type="protein sequence ID" value="KKL88535.1"/>
    <property type="molecule type" value="Genomic_DNA"/>
</dbReference>
<name>A0A0F9I3X3_9ZZZZ</name>
<organism evidence="1">
    <name type="scientific">marine sediment metagenome</name>
    <dbReference type="NCBI Taxonomy" id="412755"/>
    <lineage>
        <taxon>unclassified sequences</taxon>
        <taxon>metagenomes</taxon>
        <taxon>ecological metagenomes</taxon>
    </lineage>
</organism>
<proteinExistence type="predicted"/>
<evidence type="ECO:0008006" key="2">
    <source>
        <dbReference type="Google" id="ProtNLM"/>
    </source>
</evidence>
<gene>
    <name evidence="1" type="ORF">LCGC14_1923770</name>
</gene>
<accession>A0A0F9I3X3</accession>
<reference evidence="1" key="1">
    <citation type="journal article" date="2015" name="Nature">
        <title>Complex archaea that bridge the gap between prokaryotes and eukaryotes.</title>
        <authorList>
            <person name="Spang A."/>
            <person name="Saw J.H."/>
            <person name="Jorgensen S.L."/>
            <person name="Zaremba-Niedzwiedzka K."/>
            <person name="Martijn J."/>
            <person name="Lind A.E."/>
            <person name="van Eijk R."/>
            <person name="Schleper C."/>
            <person name="Guy L."/>
            <person name="Ettema T.J."/>
        </authorList>
    </citation>
    <scope>NUCLEOTIDE SEQUENCE</scope>
</reference>
<sequence length="127" mass="14219">MTLFDNLDHQTPKEMTKTAFAAHLGVSSGRVSQMIKNGLPVLGNGRVPLVAAEAWYRANIRQKAGDAQHSASVLSRVKQEREEAQRDLLQLDLARKRGQLIDRAEVELALHDRARAERDAHTAWVSR</sequence>
<protein>
    <recommendedName>
        <fullName evidence="2">DNA-binding protein</fullName>
    </recommendedName>
</protein>
<dbReference type="AlphaFoldDB" id="A0A0F9I3X3"/>
<evidence type="ECO:0000313" key="1">
    <source>
        <dbReference type="EMBL" id="KKL88535.1"/>
    </source>
</evidence>
<comment type="caution">
    <text evidence="1">The sequence shown here is derived from an EMBL/GenBank/DDBJ whole genome shotgun (WGS) entry which is preliminary data.</text>
</comment>